<keyword evidence="1" id="KW-0732">Signal</keyword>
<proteinExistence type="predicted"/>
<evidence type="ECO:0008006" key="4">
    <source>
        <dbReference type="Google" id="ProtNLM"/>
    </source>
</evidence>
<evidence type="ECO:0000313" key="2">
    <source>
        <dbReference type="EMBL" id="KAJ7649754.1"/>
    </source>
</evidence>
<comment type="caution">
    <text evidence="2">The sequence shown here is derived from an EMBL/GenBank/DDBJ whole genome shotgun (WGS) entry which is preliminary data.</text>
</comment>
<protein>
    <recommendedName>
        <fullName evidence="4">Secreted protein</fullName>
    </recommendedName>
</protein>
<organism evidence="2 3">
    <name type="scientific">Roridomyces roridus</name>
    <dbReference type="NCBI Taxonomy" id="1738132"/>
    <lineage>
        <taxon>Eukaryota</taxon>
        <taxon>Fungi</taxon>
        <taxon>Dikarya</taxon>
        <taxon>Basidiomycota</taxon>
        <taxon>Agaricomycotina</taxon>
        <taxon>Agaricomycetes</taxon>
        <taxon>Agaricomycetidae</taxon>
        <taxon>Agaricales</taxon>
        <taxon>Marasmiineae</taxon>
        <taxon>Mycenaceae</taxon>
        <taxon>Roridomyces</taxon>
    </lineage>
</organism>
<dbReference type="AlphaFoldDB" id="A0AAD7G1V4"/>
<accession>A0AAD7G1V4</accession>
<gene>
    <name evidence="2" type="ORF">FB45DRAFT_885825</name>
</gene>
<dbReference type="Proteomes" id="UP001221142">
    <property type="component" value="Unassembled WGS sequence"/>
</dbReference>
<feature type="chain" id="PRO_5042174000" description="Secreted protein" evidence="1">
    <location>
        <begin position="17"/>
        <end position="106"/>
    </location>
</feature>
<reference evidence="2" key="1">
    <citation type="submission" date="2023-03" db="EMBL/GenBank/DDBJ databases">
        <title>Massive genome expansion in bonnet fungi (Mycena s.s.) driven by repeated elements and novel gene families across ecological guilds.</title>
        <authorList>
            <consortium name="Lawrence Berkeley National Laboratory"/>
            <person name="Harder C.B."/>
            <person name="Miyauchi S."/>
            <person name="Viragh M."/>
            <person name="Kuo A."/>
            <person name="Thoen E."/>
            <person name="Andreopoulos B."/>
            <person name="Lu D."/>
            <person name="Skrede I."/>
            <person name="Drula E."/>
            <person name="Henrissat B."/>
            <person name="Morin E."/>
            <person name="Kohler A."/>
            <person name="Barry K."/>
            <person name="LaButti K."/>
            <person name="Morin E."/>
            <person name="Salamov A."/>
            <person name="Lipzen A."/>
            <person name="Mereny Z."/>
            <person name="Hegedus B."/>
            <person name="Baldrian P."/>
            <person name="Stursova M."/>
            <person name="Weitz H."/>
            <person name="Taylor A."/>
            <person name="Grigoriev I.V."/>
            <person name="Nagy L.G."/>
            <person name="Martin F."/>
            <person name="Kauserud H."/>
        </authorList>
    </citation>
    <scope>NUCLEOTIDE SEQUENCE</scope>
    <source>
        <strain evidence="2">9284</strain>
    </source>
</reference>
<sequence>MLQCLCSVTIVPWILASTRRAARGADAASPPIASMPFTSLPRRLGLDTAFRYLSLPRYLARSSTLPITLAQPRNVHRSFYLLIYHSSCTIGRSTPDALPPTSSLPS</sequence>
<evidence type="ECO:0000256" key="1">
    <source>
        <dbReference type="SAM" id="SignalP"/>
    </source>
</evidence>
<keyword evidence="3" id="KW-1185">Reference proteome</keyword>
<name>A0AAD7G1V4_9AGAR</name>
<feature type="signal peptide" evidence="1">
    <location>
        <begin position="1"/>
        <end position="16"/>
    </location>
</feature>
<evidence type="ECO:0000313" key="3">
    <source>
        <dbReference type="Proteomes" id="UP001221142"/>
    </source>
</evidence>
<dbReference type="EMBL" id="JARKIF010000001">
    <property type="protein sequence ID" value="KAJ7649754.1"/>
    <property type="molecule type" value="Genomic_DNA"/>
</dbReference>